<evidence type="ECO:0000313" key="2">
    <source>
        <dbReference type="Proteomes" id="UP001060085"/>
    </source>
</evidence>
<name>A0ACC0BUX2_CATRO</name>
<comment type="caution">
    <text evidence="1">The sequence shown here is derived from an EMBL/GenBank/DDBJ whole genome shotgun (WGS) entry which is preliminary data.</text>
</comment>
<proteinExistence type="predicted"/>
<sequence length="436" mass="49335">METTNVLIVTKEMIKPSSPTPHHLRTFKLSFLDQISPPMYTPLIFFYQATEIHGDHAQISQLLKQSLSKTLSQFYPLAGRINSEGYFIDCNDAGALFIEAQIHANLLQVVDKPNMEELREYLPSEPEKDNVLLAVQINFFDCGGIALGVKMSHKVADGTSLVTFMNAWGAMTSSCTRDENISQFSFGTIANLFPPRDLSSFNSMKSTGITNENVLKRLLFSKEKLQKLKHSVSSASGSKIQDPTRVEVVSSFIWRHFIEMKKSKIGNEKKIVGAVHAVNLRPRMNPPLPNHAFGNFWRHIMAIPTIVLSNNKEEKYEYHDLVEILRSSIREINDDYVKKIQSGDEYIPILKKSVEIFLKGEIELLNFSSWCRFPIYEVDFGWGKPVWACTTAFPFKNLAILMSTRDGQGIEAWINMLEDDASVFECGVGINDLVPK</sequence>
<dbReference type="Proteomes" id="UP001060085">
    <property type="component" value="Linkage Group LG02"/>
</dbReference>
<protein>
    <submittedName>
        <fullName evidence="1">Uncharacterized protein</fullName>
    </submittedName>
</protein>
<accession>A0ACC0BUX2</accession>
<evidence type="ECO:0000313" key="1">
    <source>
        <dbReference type="EMBL" id="KAI5676383.1"/>
    </source>
</evidence>
<keyword evidence="2" id="KW-1185">Reference proteome</keyword>
<reference evidence="2" key="1">
    <citation type="journal article" date="2023" name="Nat. Plants">
        <title>Single-cell RNA sequencing provides a high-resolution roadmap for understanding the multicellular compartmentation of specialized metabolism.</title>
        <authorList>
            <person name="Sun S."/>
            <person name="Shen X."/>
            <person name="Li Y."/>
            <person name="Li Y."/>
            <person name="Wang S."/>
            <person name="Li R."/>
            <person name="Zhang H."/>
            <person name="Shen G."/>
            <person name="Guo B."/>
            <person name="Wei J."/>
            <person name="Xu J."/>
            <person name="St-Pierre B."/>
            <person name="Chen S."/>
            <person name="Sun C."/>
        </authorList>
    </citation>
    <scope>NUCLEOTIDE SEQUENCE [LARGE SCALE GENOMIC DNA]</scope>
</reference>
<dbReference type="EMBL" id="CM044702">
    <property type="protein sequence ID" value="KAI5676383.1"/>
    <property type="molecule type" value="Genomic_DNA"/>
</dbReference>
<gene>
    <name evidence="1" type="ORF">M9H77_07333</name>
</gene>
<organism evidence="1 2">
    <name type="scientific">Catharanthus roseus</name>
    <name type="common">Madagascar periwinkle</name>
    <name type="synonym">Vinca rosea</name>
    <dbReference type="NCBI Taxonomy" id="4058"/>
    <lineage>
        <taxon>Eukaryota</taxon>
        <taxon>Viridiplantae</taxon>
        <taxon>Streptophyta</taxon>
        <taxon>Embryophyta</taxon>
        <taxon>Tracheophyta</taxon>
        <taxon>Spermatophyta</taxon>
        <taxon>Magnoliopsida</taxon>
        <taxon>eudicotyledons</taxon>
        <taxon>Gunneridae</taxon>
        <taxon>Pentapetalae</taxon>
        <taxon>asterids</taxon>
        <taxon>lamiids</taxon>
        <taxon>Gentianales</taxon>
        <taxon>Apocynaceae</taxon>
        <taxon>Rauvolfioideae</taxon>
        <taxon>Vinceae</taxon>
        <taxon>Catharanthinae</taxon>
        <taxon>Catharanthus</taxon>
    </lineage>
</organism>